<gene>
    <name evidence="13" type="ORF">chiPu_0019885</name>
</gene>
<keyword evidence="4" id="KW-0282">Flagellum</keyword>
<dbReference type="Proteomes" id="UP000287033">
    <property type="component" value="Unassembled WGS sequence"/>
</dbReference>
<reference evidence="13 14" key="1">
    <citation type="journal article" date="2018" name="Nat. Ecol. Evol.">
        <title>Shark genomes provide insights into elasmobranch evolution and the origin of vertebrates.</title>
        <authorList>
            <person name="Hara Y"/>
            <person name="Yamaguchi K"/>
            <person name="Onimaru K"/>
            <person name="Kadota M"/>
            <person name="Koyanagi M"/>
            <person name="Keeley SD"/>
            <person name="Tatsumi K"/>
            <person name="Tanaka K"/>
            <person name="Motone F"/>
            <person name="Kageyama Y"/>
            <person name="Nozu R"/>
            <person name="Adachi N"/>
            <person name="Nishimura O"/>
            <person name="Nakagawa R"/>
            <person name="Tanegashima C"/>
            <person name="Kiyatake I"/>
            <person name="Matsumoto R"/>
            <person name="Murakumo K"/>
            <person name="Nishida K"/>
            <person name="Terakita A"/>
            <person name="Kuratani S"/>
            <person name="Sato K"/>
            <person name="Hyodo S Kuraku.S."/>
        </authorList>
    </citation>
    <scope>NUCLEOTIDE SEQUENCE [LARGE SCALE GENOMIC DNA]</scope>
</reference>
<evidence type="ECO:0000256" key="11">
    <source>
        <dbReference type="SAM" id="Coils"/>
    </source>
</evidence>
<keyword evidence="3" id="KW-0963">Cytoplasm</keyword>
<evidence type="ECO:0000313" key="13">
    <source>
        <dbReference type="EMBL" id="GCC21415.1"/>
    </source>
</evidence>
<organism evidence="13 14">
    <name type="scientific">Chiloscyllium punctatum</name>
    <name type="common">Brownbanded bambooshark</name>
    <name type="synonym">Hemiscyllium punctatum</name>
    <dbReference type="NCBI Taxonomy" id="137246"/>
    <lineage>
        <taxon>Eukaryota</taxon>
        <taxon>Metazoa</taxon>
        <taxon>Chordata</taxon>
        <taxon>Craniata</taxon>
        <taxon>Vertebrata</taxon>
        <taxon>Chondrichthyes</taxon>
        <taxon>Elasmobranchii</taxon>
        <taxon>Galeomorphii</taxon>
        <taxon>Galeoidea</taxon>
        <taxon>Orectolobiformes</taxon>
        <taxon>Hemiscylliidae</taxon>
        <taxon>Chiloscyllium</taxon>
    </lineage>
</organism>
<evidence type="ECO:0000256" key="12">
    <source>
        <dbReference type="SAM" id="MobiDB-lite"/>
    </source>
</evidence>
<evidence type="ECO:0000256" key="6">
    <source>
        <dbReference type="ARBA" id="ARBA00023069"/>
    </source>
</evidence>
<keyword evidence="14" id="KW-1185">Reference proteome</keyword>
<comment type="similarity">
    <text evidence="2">Belongs to the RIB43A family.</text>
</comment>
<dbReference type="OMA" id="CLKMQQE"/>
<evidence type="ECO:0000256" key="3">
    <source>
        <dbReference type="ARBA" id="ARBA00022490"/>
    </source>
</evidence>
<proteinExistence type="inferred from homology"/>
<evidence type="ECO:0000256" key="8">
    <source>
        <dbReference type="ARBA" id="ARBA00023273"/>
    </source>
</evidence>
<comment type="subcellular location">
    <subcellularLocation>
        <location evidence="1">Cytoplasm</location>
        <location evidence="1">Cytoskeleton</location>
        <location evidence="1">Flagellum axoneme</location>
    </subcellularLocation>
</comment>
<keyword evidence="8" id="KW-0966">Cell projection</keyword>
<evidence type="ECO:0000256" key="4">
    <source>
        <dbReference type="ARBA" id="ARBA00022846"/>
    </source>
</evidence>
<accession>A0A401RTD5</accession>
<dbReference type="AlphaFoldDB" id="A0A401RTD5"/>
<dbReference type="OrthoDB" id="429119at2759"/>
<dbReference type="STRING" id="137246.A0A401RTD5"/>
<feature type="compositionally biased region" description="Basic and acidic residues" evidence="12">
    <location>
        <begin position="169"/>
        <end position="202"/>
    </location>
</feature>
<dbReference type="EMBL" id="BEZZ01002214">
    <property type="protein sequence ID" value="GCC21415.1"/>
    <property type="molecule type" value="Genomic_DNA"/>
</dbReference>
<dbReference type="PANTHER" id="PTHR14517">
    <property type="entry name" value="RIB43A-RELATED"/>
    <property type="match status" value="1"/>
</dbReference>
<comment type="subunit">
    <text evidence="10">Microtubule inner protein component of sperm flagellar doublet microtubules.</text>
</comment>
<comment type="caution">
    <text evidence="13">The sequence shown here is derived from an EMBL/GenBank/DDBJ whole genome shotgun (WGS) entry which is preliminary data.</text>
</comment>
<sequence length="448" mass="52621">MAERTTTPRMPPPPKAVQALALGGPDERPFSGTARELHFPRGLAPRMPRLDPRNPPSQSLLSIGRTQGSMYKLDLPVDPKETAAIERRKNAEAQRQSRIFNARHRTIGVDIPFLGQQVLDKKTREDREHLRDNAYDADSLRYDKTAQLLEAQEQERVRQLNKEVEEFRSRYQRPEDQREFDLWDPQQLKKDKPARVSDDDPRCGPSSLQKFEGEDLNERARRKLQQQETRKWLTAQQLERQRLERDQKFADDLYHKKKIELDRRAMELAQMEEEARRALDAATLNYNMALAVEQAAVREVETQREVDEKFAEIGNHMYGDILTENPEVAVSAFGPHRVVTDRWKGMSPQQLEEIRRQQKQQIEENKRLRMREAQTDAEWDQQRTLAARAAMALEQQEEEEARRLRQELDRYNNQLAKEQLAHQVYLDKEVYTNPPTAQYFLQFNTSSR</sequence>
<feature type="coiled-coil region" evidence="11">
    <location>
        <begin position="351"/>
        <end position="421"/>
    </location>
</feature>
<evidence type="ECO:0000256" key="5">
    <source>
        <dbReference type="ARBA" id="ARBA00023054"/>
    </source>
</evidence>
<keyword evidence="6" id="KW-0969">Cilium</keyword>
<keyword evidence="5 11" id="KW-0175">Coiled coil</keyword>
<evidence type="ECO:0000256" key="9">
    <source>
        <dbReference type="ARBA" id="ARBA00041087"/>
    </source>
</evidence>
<feature type="region of interest" description="Disordered" evidence="12">
    <location>
        <begin position="169"/>
        <end position="210"/>
    </location>
</feature>
<keyword evidence="7" id="KW-0206">Cytoskeleton</keyword>
<evidence type="ECO:0000256" key="7">
    <source>
        <dbReference type="ARBA" id="ARBA00023212"/>
    </source>
</evidence>
<name>A0A401RTD5_CHIPU</name>
<evidence type="ECO:0000256" key="10">
    <source>
        <dbReference type="ARBA" id="ARBA00046435"/>
    </source>
</evidence>
<evidence type="ECO:0000256" key="2">
    <source>
        <dbReference type="ARBA" id="ARBA00006875"/>
    </source>
</evidence>
<dbReference type="Pfam" id="PF05914">
    <property type="entry name" value="RIB43A"/>
    <property type="match status" value="1"/>
</dbReference>
<dbReference type="InterPro" id="IPR008805">
    <property type="entry name" value="RIB43A"/>
</dbReference>
<evidence type="ECO:0000256" key="1">
    <source>
        <dbReference type="ARBA" id="ARBA00004611"/>
    </source>
</evidence>
<dbReference type="PANTHER" id="PTHR14517:SF11">
    <property type="entry name" value="RIB43A-LIKE WITH COILED-COILS PROTEIN 1"/>
    <property type="match status" value="1"/>
</dbReference>
<protein>
    <recommendedName>
        <fullName evidence="9">RIB43A-like with coiled-coils protein 1</fullName>
    </recommendedName>
</protein>
<evidence type="ECO:0000313" key="14">
    <source>
        <dbReference type="Proteomes" id="UP000287033"/>
    </source>
</evidence>